<dbReference type="Proteomes" id="UP000627538">
    <property type="component" value="Unassembled WGS sequence"/>
</dbReference>
<gene>
    <name evidence="2" type="ORF">H8R10_00240</name>
</gene>
<evidence type="ECO:0000313" key="2">
    <source>
        <dbReference type="EMBL" id="MBD3688676.1"/>
    </source>
</evidence>
<keyword evidence="3" id="KW-1185">Reference proteome</keyword>
<accession>A0A8I0GAX6</accession>
<feature type="transmembrane region" description="Helical" evidence="1">
    <location>
        <begin position="38"/>
        <end position="55"/>
    </location>
</feature>
<sequence>MSFVISLIANLVGAFFAGVQFARLGAKLTKSGDRDRDLSLTFASALLAFTIPFFAPVSNNLGASVSLFISLAAITTLVASRCTK</sequence>
<feature type="transmembrane region" description="Helical" evidence="1">
    <location>
        <begin position="61"/>
        <end position="79"/>
    </location>
</feature>
<name>A0A8I0GAX6_9ACTO</name>
<feature type="transmembrane region" description="Helical" evidence="1">
    <location>
        <begin position="6"/>
        <end position="26"/>
    </location>
</feature>
<protein>
    <submittedName>
        <fullName evidence="2">Uncharacterized protein</fullName>
    </submittedName>
</protein>
<dbReference type="EMBL" id="JACRUO010000001">
    <property type="protein sequence ID" value="MBD3688676.1"/>
    <property type="molecule type" value="Genomic_DNA"/>
</dbReference>
<dbReference type="AlphaFoldDB" id="A0A8I0GAX6"/>
<evidence type="ECO:0000256" key="1">
    <source>
        <dbReference type="SAM" id="Phobius"/>
    </source>
</evidence>
<organism evidence="2 3">
    <name type="scientific">Nanchangia anserum</name>
    <dbReference type="NCBI Taxonomy" id="2692125"/>
    <lineage>
        <taxon>Bacteria</taxon>
        <taxon>Bacillati</taxon>
        <taxon>Actinomycetota</taxon>
        <taxon>Actinomycetes</taxon>
        <taxon>Actinomycetales</taxon>
        <taxon>Actinomycetaceae</taxon>
        <taxon>Nanchangia</taxon>
    </lineage>
</organism>
<keyword evidence="1" id="KW-0812">Transmembrane</keyword>
<dbReference type="RefSeq" id="WP_191070788.1">
    <property type="nucleotide sequence ID" value="NZ_CP060506.1"/>
</dbReference>
<comment type="caution">
    <text evidence="2">The sequence shown here is derived from an EMBL/GenBank/DDBJ whole genome shotgun (WGS) entry which is preliminary data.</text>
</comment>
<reference evidence="2 3" key="1">
    <citation type="submission" date="2020-08" db="EMBL/GenBank/DDBJ databases">
        <title>Winkia gen. nov., sp. nov., isolated from faeces of the Anser albifrons in China.</title>
        <authorList>
            <person name="Liu Q."/>
        </authorList>
    </citation>
    <scope>NUCLEOTIDE SEQUENCE [LARGE SCALE GENOMIC DNA]</scope>
    <source>
        <strain evidence="2 3">C62</strain>
    </source>
</reference>
<keyword evidence="1" id="KW-1133">Transmembrane helix</keyword>
<keyword evidence="1" id="KW-0472">Membrane</keyword>
<evidence type="ECO:0000313" key="3">
    <source>
        <dbReference type="Proteomes" id="UP000627538"/>
    </source>
</evidence>
<proteinExistence type="predicted"/>